<dbReference type="Gene3D" id="2.120.10.30">
    <property type="entry name" value="TolB, C-terminal domain"/>
    <property type="match status" value="1"/>
</dbReference>
<proteinExistence type="predicted"/>
<evidence type="ECO:0000259" key="1">
    <source>
        <dbReference type="Pfam" id="PF07995"/>
    </source>
</evidence>
<dbReference type="PANTHER" id="PTHR19328">
    <property type="entry name" value="HEDGEHOG-INTERACTING PROTEIN"/>
    <property type="match status" value="1"/>
</dbReference>
<evidence type="ECO:0000313" key="3">
    <source>
        <dbReference type="Proteomes" id="UP000219167"/>
    </source>
</evidence>
<dbReference type="OrthoDB" id="9770043at2"/>
<sequence length="392" mass="42180">MTFTDIRPGKPRATIGRVWGTSLLVMSYMLAPASADVREVPSKKASLLVEPVATGLASPWAVEVLPDGAYIVTEKRGTLRIVRDGRSSDPIRGVPRVAARGQGGLLDVALARDFSTSRILFLTYSAPGRGGAGTAVARARLSDDEKSLEDVRQIFVMNRLTARGQHFGSRIAIATDGSLFFGIGDRGQQDRAQNPRDHAGSILHINPDGTTPGSNPFADLNGGLPEIWSKGHRNPQGIDIDPKDGTLVTVEHGARGGDEVNYPQPGKNYGWPIISYGKQYSGAEIGEGASKAGYEQPAYYWDPSIAPGAIAVYRGAMFPEWDGNLLVAALKYQLLARLERDEAGTVLSEERLLDGEYGRLRDVKVAPDGSVLLLTDGEDGQLLRLYRAPSSL</sequence>
<dbReference type="InterPro" id="IPR012938">
    <property type="entry name" value="Glc/Sorbosone_DH"/>
</dbReference>
<evidence type="ECO:0000313" key="2">
    <source>
        <dbReference type="EMBL" id="SOC45836.1"/>
    </source>
</evidence>
<protein>
    <submittedName>
        <fullName evidence="2">Glucose/arabinose dehydrogenase</fullName>
    </submittedName>
</protein>
<dbReference type="PANTHER" id="PTHR19328:SF75">
    <property type="entry name" value="ALDOSE SUGAR DEHYDROGENASE YLII"/>
    <property type="match status" value="1"/>
</dbReference>
<dbReference type="Proteomes" id="UP000219167">
    <property type="component" value="Unassembled WGS sequence"/>
</dbReference>
<keyword evidence="3" id="KW-1185">Reference proteome</keyword>
<dbReference type="Pfam" id="PF07995">
    <property type="entry name" value="GSDH"/>
    <property type="match status" value="1"/>
</dbReference>
<name>A0A285UYM7_9HYPH</name>
<gene>
    <name evidence="2" type="ORF">SAMN05892877_11865</name>
</gene>
<feature type="domain" description="Glucose/Sorbosone dehydrogenase" evidence="1">
    <location>
        <begin position="56"/>
        <end position="384"/>
    </location>
</feature>
<organism evidence="2 3">
    <name type="scientific">Rhizobium subbaraonis</name>
    <dbReference type="NCBI Taxonomy" id="908946"/>
    <lineage>
        <taxon>Bacteria</taxon>
        <taxon>Pseudomonadati</taxon>
        <taxon>Pseudomonadota</taxon>
        <taxon>Alphaproteobacteria</taxon>
        <taxon>Hyphomicrobiales</taxon>
        <taxon>Rhizobiaceae</taxon>
        <taxon>Rhizobium/Agrobacterium group</taxon>
        <taxon>Rhizobium</taxon>
    </lineage>
</organism>
<dbReference type="EMBL" id="OBQD01000018">
    <property type="protein sequence ID" value="SOC45836.1"/>
    <property type="molecule type" value="Genomic_DNA"/>
</dbReference>
<dbReference type="AlphaFoldDB" id="A0A285UYM7"/>
<dbReference type="InterPro" id="IPR011041">
    <property type="entry name" value="Quinoprot_gluc/sorb_DH_b-prop"/>
</dbReference>
<accession>A0A285UYM7</accession>
<dbReference type="InterPro" id="IPR011042">
    <property type="entry name" value="6-blade_b-propeller_TolB-like"/>
</dbReference>
<reference evidence="2 3" key="1">
    <citation type="submission" date="2017-08" db="EMBL/GenBank/DDBJ databases">
        <authorList>
            <person name="de Groot N.N."/>
        </authorList>
    </citation>
    <scope>NUCLEOTIDE SEQUENCE [LARGE SCALE GENOMIC DNA]</scope>
    <source>
        <strain evidence="2 3">JC85</strain>
    </source>
</reference>
<dbReference type="SUPFAM" id="SSF50952">
    <property type="entry name" value="Soluble quinoprotein glucose dehydrogenase"/>
    <property type="match status" value="1"/>
</dbReference>